<gene>
    <name evidence="1" type="ORF">MAGMO_4097</name>
</gene>
<organism evidence="1">
    <name type="scientific">Magnetococcus massalia (strain MO-1)</name>
    <dbReference type="NCBI Taxonomy" id="451514"/>
    <lineage>
        <taxon>Bacteria</taxon>
        <taxon>Pseudomonadati</taxon>
        <taxon>Pseudomonadota</taxon>
        <taxon>Magnetococcia</taxon>
        <taxon>Magnetococcales</taxon>
        <taxon>Magnetococcaceae</taxon>
        <taxon>Magnetococcus</taxon>
    </lineage>
</organism>
<evidence type="ECO:0000313" key="1">
    <source>
        <dbReference type="EMBL" id="CRH08225.1"/>
    </source>
</evidence>
<sequence>MSCIKLGLMMSLGWGLAAFFTLGSAQAMADWQWIATVGAVLLFSGPLFRLLTYGTCCPLRRLFPSFVALHMPSCDQGECP</sequence>
<name>A0A1S7LMU0_MAGMO</name>
<dbReference type="AlphaFoldDB" id="A0A1S7LMU0"/>
<protein>
    <submittedName>
        <fullName evidence="1">Uncharacterized protein</fullName>
    </submittedName>
</protein>
<reference evidence="1" key="1">
    <citation type="submission" date="2015-04" db="EMBL/GenBank/DDBJ databases">
        <authorList>
            <person name="Syromyatnikov M.Y."/>
            <person name="Popov V.N."/>
        </authorList>
    </citation>
    <scope>NUCLEOTIDE SEQUENCE</scope>
    <source>
        <strain evidence="1">MO-1</strain>
    </source>
</reference>
<dbReference type="EMBL" id="LO017727">
    <property type="protein sequence ID" value="CRH08225.1"/>
    <property type="molecule type" value="Genomic_DNA"/>
</dbReference>
<accession>A0A1S7LMU0</accession>
<proteinExistence type="predicted"/>